<dbReference type="PROSITE" id="PS51450">
    <property type="entry name" value="LRR"/>
    <property type="match status" value="2"/>
</dbReference>
<dbReference type="Pfam" id="PF15176">
    <property type="entry name" value="LRR19-TM"/>
    <property type="match status" value="1"/>
</dbReference>
<keyword evidence="4" id="KW-0472">Membrane</keyword>
<keyword evidence="4" id="KW-0812">Transmembrane</keyword>
<proteinExistence type="predicted"/>
<dbReference type="SMART" id="SM00369">
    <property type="entry name" value="LRR_TYP"/>
    <property type="match status" value="4"/>
</dbReference>
<keyword evidence="7" id="KW-1185">Reference proteome</keyword>
<dbReference type="GO" id="GO:0038023">
    <property type="term" value="F:signaling receptor activity"/>
    <property type="evidence" value="ECO:0007669"/>
    <property type="project" value="TreeGrafter"/>
</dbReference>
<dbReference type="Pfam" id="PF00560">
    <property type="entry name" value="LRR_1"/>
    <property type="match status" value="1"/>
</dbReference>
<feature type="transmembrane region" description="Helical" evidence="4">
    <location>
        <begin position="236"/>
        <end position="257"/>
    </location>
</feature>
<keyword evidence="4" id="KW-1133">Transmembrane helix</keyword>
<reference evidence="6" key="1">
    <citation type="thesis" date="2020" institute="ProQuest LLC" country="789 East Eisenhower Parkway, Ann Arbor, MI, USA">
        <title>Comparative Genomics and Chromosome Evolution.</title>
        <authorList>
            <person name="Mudd A.B."/>
        </authorList>
    </citation>
    <scope>NUCLEOTIDE SEQUENCE</scope>
    <source>
        <strain evidence="6">1538</strain>
        <tissue evidence="6">Blood</tissue>
    </source>
</reference>
<evidence type="ECO:0000256" key="4">
    <source>
        <dbReference type="SAM" id="Phobius"/>
    </source>
</evidence>
<feature type="domain" description="LRRCT" evidence="5">
    <location>
        <begin position="136"/>
        <end position="190"/>
    </location>
</feature>
<dbReference type="PANTHER" id="PTHR31450">
    <property type="entry name" value="LEUCINE-RICH REPEAT-CONTAINING PROTEIN 19 LRRC19 FAMILY MEMBER"/>
    <property type="match status" value="1"/>
</dbReference>
<evidence type="ECO:0000256" key="3">
    <source>
        <dbReference type="ARBA" id="ARBA00022737"/>
    </source>
</evidence>
<dbReference type="InterPro" id="IPR003591">
    <property type="entry name" value="Leu-rich_rpt_typical-subtyp"/>
</dbReference>
<dbReference type="InterPro" id="IPR001611">
    <property type="entry name" value="Leu-rich_rpt"/>
</dbReference>
<dbReference type="AlphaFoldDB" id="A0AAV3AK10"/>
<dbReference type="SUPFAM" id="SSF52058">
    <property type="entry name" value="L domain-like"/>
    <property type="match status" value="1"/>
</dbReference>
<evidence type="ECO:0000256" key="1">
    <source>
        <dbReference type="ARBA" id="ARBA00022614"/>
    </source>
</evidence>
<dbReference type="InterPro" id="IPR000483">
    <property type="entry name" value="Cys-rich_flank_reg_C"/>
</dbReference>
<evidence type="ECO:0000313" key="7">
    <source>
        <dbReference type="Proteomes" id="UP001181693"/>
    </source>
</evidence>
<dbReference type="InterPro" id="IPR032675">
    <property type="entry name" value="LRR_dom_sf"/>
</dbReference>
<dbReference type="PANTHER" id="PTHR31450:SF4">
    <property type="entry name" value="LEUCINE-RICH REPEAT-CONTAINING PROTEIN 19"/>
    <property type="match status" value="1"/>
</dbReference>
<evidence type="ECO:0000313" key="6">
    <source>
        <dbReference type="EMBL" id="DBA28135.1"/>
    </source>
</evidence>
<organism evidence="6 7">
    <name type="scientific">Pyxicephalus adspersus</name>
    <name type="common">African bullfrog</name>
    <dbReference type="NCBI Taxonomy" id="30357"/>
    <lineage>
        <taxon>Eukaryota</taxon>
        <taxon>Metazoa</taxon>
        <taxon>Chordata</taxon>
        <taxon>Craniata</taxon>
        <taxon>Vertebrata</taxon>
        <taxon>Euteleostomi</taxon>
        <taxon>Amphibia</taxon>
        <taxon>Batrachia</taxon>
        <taxon>Anura</taxon>
        <taxon>Neobatrachia</taxon>
        <taxon>Ranoidea</taxon>
        <taxon>Pyxicephalidae</taxon>
        <taxon>Pyxicephalinae</taxon>
        <taxon>Pyxicephalus</taxon>
    </lineage>
</organism>
<dbReference type="GO" id="GO:1901224">
    <property type="term" value="P:positive regulation of non-canonical NF-kappaB signal transduction"/>
    <property type="evidence" value="ECO:0007669"/>
    <property type="project" value="TreeGrafter"/>
</dbReference>
<dbReference type="EMBL" id="DYDO01000003">
    <property type="protein sequence ID" value="DBA28135.1"/>
    <property type="molecule type" value="Genomic_DNA"/>
</dbReference>
<keyword evidence="1" id="KW-0433">Leucine-rich repeat</keyword>
<protein>
    <recommendedName>
        <fullName evidence="5">LRRCT domain-containing protein</fullName>
    </recommendedName>
</protein>
<evidence type="ECO:0000259" key="5">
    <source>
        <dbReference type="SMART" id="SM00082"/>
    </source>
</evidence>
<gene>
    <name evidence="6" type="ORF">GDO54_008540</name>
</gene>
<accession>A0AAV3AK10</accession>
<dbReference type="SMART" id="SM00082">
    <property type="entry name" value="LRRCT"/>
    <property type="match status" value="1"/>
</dbReference>
<name>A0AAV3AK10_PYXAD</name>
<comment type="caution">
    <text evidence="6">The sequence shown here is derived from an EMBL/GenBank/DDBJ whole genome shotgun (WGS) entry which is preliminary data.</text>
</comment>
<sequence length="336" mass="38107">MSVDITKLDLSQNNIRLDQLDIETLQSYRDLTELNLSNNNIQSLSNESFSGFTKLEVLILKANHITAVDTLSFQGLENVKILDLGYNQITELPTNILLPFKKLQELNLQNNSMTYLDIKDALKELQTPLHVTLNGNPWNCSCYLMNLSEWLNDGTVILENKDITGCATPENMKNYTINAILTSPDIIKCNTSANTIGTTEVTYFQSLTTPMSSVNNATSTAVINGTVTTPTQGNSWRFLVGVVVVGIITSLIIYAAIKFPKWYDFLISYNHHRLKEEDPYMFEEEFNVDFSMSTNDKNQEEDETVVVFEQTHSFVPEEDGFIEDKYIDEKDMRAEC</sequence>
<evidence type="ECO:0000256" key="2">
    <source>
        <dbReference type="ARBA" id="ARBA00022729"/>
    </source>
</evidence>
<dbReference type="Gene3D" id="3.80.10.10">
    <property type="entry name" value="Ribonuclease Inhibitor"/>
    <property type="match status" value="1"/>
</dbReference>
<dbReference type="Proteomes" id="UP001181693">
    <property type="component" value="Unassembled WGS sequence"/>
</dbReference>
<keyword evidence="3" id="KW-0677">Repeat</keyword>
<keyword evidence="2" id="KW-0732">Signal</keyword>
<dbReference type="Pfam" id="PF13855">
    <property type="entry name" value="LRR_8"/>
    <property type="match status" value="1"/>
</dbReference>
<dbReference type="GO" id="GO:0005886">
    <property type="term" value="C:plasma membrane"/>
    <property type="evidence" value="ECO:0007669"/>
    <property type="project" value="TreeGrafter"/>
</dbReference>